<dbReference type="EMBL" id="CM007905">
    <property type="protein sequence ID" value="OTF92664.1"/>
    <property type="molecule type" value="Genomic_DNA"/>
</dbReference>
<name>A0A251S225_HELAN</name>
<dbReference type="AlphaFoldDB" id="A0A251S225"/>
<dbReference type="InParanoid" id="A0A251S225"/>
<evidence type="ECO:0000313" key="2">
    <source>
        <dbReference type="EMBL" id="KAF5761571.1"/>
    </source>
</evidence>
<feature type="transmembrane region" description="Helical" evidence="1">
    <location>
        <begin position="6"/>
        <end position="27"/>
    </location>
</feature>
<reference evidence="2" key="3">
    <citation type="submission" date="2020-06" db="EMBL/GenBank/DDBJ databases">
        <title>Helianthus annuus Genome sequencing and assembly Release 2.</title>
        <authorList>
            <person name="Gouzy J."/>
            <person name="Langlade N."/>
            <person name="Munos S."/>
        </authorList>
    </citation>
    <scope>NUCLEOTIDE SEQUENCE</scope>
    <source>
        <tissue evidence="2">Leaves</tissue>
    </source>
</reference>
<dbReference type="Proteomes" id="UP000215914">
    <property type="component" value="Chromosome 16"/>
</dbReference>
<proteinExistence type="predicted"/>
<evidence type="ECO:0000313" key="4">
    <source>
        <dbReference type="Proteomes" id="UP000215914"/>
    </source>
</evidence>
<keyword evidence="4" id="KW-1185">Reference proteome</keyword>
<accession>A0A251S225</accession>
<evidence type="ECO:0000256" key="1">
    <source>
        <dbReference type="SAM" id="Phobius"/>
    </source>
</evidence>
<dbReference type="Gramene" id="mRNA:HanXRQr2_Chr16g0766661">
    <property type="protein sequence ID" value="mRNA:HanXRQr2_Chr16g0766661"/>
    <property type="gene ID" value="HanXRQr2_Chr16g0766661"/>
</dbReference>
<dbReference type="EMBL" id="MNCJ02000331">
    <property type="protein sequence ID" value="KAF5761571.1"/>
    <property type="molecule type" value="Genomic_DNA"/>
</dbReference>
<keyword evidence="1" id="KW-0812">Transmembrane</keyword>
<organism evidence="3 4">
    <name type="scientific">Helianthus annuus</name>
    <name type="common">Common sunflower</name>
    <dbReference type="NCBI Taxonomy" id="4232"/>
    <lineage>
        <taxon>Eukaryota</taxon>
        <taxon>Viridiplantae</taxon>
        <taxon>Streptophyta</taxon>
        <taxon>Embryophyta</taxon>
        <taxon>Tracheophyta</taxon>
        <taxon>Spermatophyta</taxon>
        <taxon>Magnoliopsida</taxon>
        <taxon>eudicotyledons</taxon>
        <taxon>Gunneridae</taxon>
        <taxon>Pentapetalae</taxon>
        <taxon>asterids</taxon>
        <taxon>campanulids</taxon>
        <taxon>Asterales</taxon>
        <taxon>Asteraceae</taxon>
        <taxon>Asteroideae</taxon>
        <taxon>Heliantheae alliance</taxon>
        <taxon>Heliantheae</taxon>
        <taxon>Helianthus</taxon>
    </lineage>
</organism>
<evidence type="ECO:0000313" key="3">
    <source>
        <dbReference type="EMBL" id="OTF92664.1"/>
    </source>
</evidence>
<protein>
    <submittedName>
        <fullName evidence="3">Uncharacterized protein</fullName>
    </submittedName>
</protein>
<keyword evidence="1" id="KW-0472">Membrane</keyword>
<keyword evidence="1" id="KW-1133">Transmembrane helix</keyword>
<gene>
    <name evidence="3" type="ORF">HannXRQ_Chr16g0524371</name>
    <name evidence="2" type="ORF">HanXRQr2_Chr16g0766661</name>
</gene>
<reference evidence="3" key="2">
    <citation type="submission" date="2017-02" db="EMBL/GenBank/DDBJ databases">
        <title>Sunflower complete genome.</title>
        <authorList>
            <person name="Langlade N."/>
            <person name="Munos S."/>
        </authorList>
    </citation>
    <scope>NUCLEOTIDE SEQUENCE [LARGE SCALE GENOMIC DNA]</scope>
    <source>
        <tissue evidence="3">Leaves</tissue>
    </source>
</reference>
<sequence>MARWSGGLRCLLLLTAIAFIYTQVMLFKAQYKYAEKITAVVSSSYPLSQGRI</sequence>
<reference evidence="2 4" key="1">
    <citation type="journal article" date="2017" name="Nature">
        <title>The sunflower genome provides insights into oil metabolism, flowering and Asterid evolution.</title>
        <authorList>
            <person name="Badouin H."/>
            <person name="Gouzy J."/>
            <person name="Grassa C.J."/>
            <person name="Murat F."/>
            <person name="Staton S.E."/>
            <person name="Cottret L."/>
            <person name="Lelandais-Briere C."/>
            <person name="Owens G.L."/>
            <person name="Carrere S."/>
            <person name="Mayjonade B."/>
            <person name="Legrand L."/>
            <person name="Gill N."/>
            <person name="Kane N.C."/>
            <person name="Bowers J.E."/>
            <person name="Hubner S."/>
            <person name="Bellec A."/>
            <person name="Berard A."/>
            <person name="Berges H."/>
            <person name="Blanchet N."/>
            <person name="Boniface M.C."/>
            <person name="Brunel D."/>
            <person name="Catrice O."/>
            <person name="Chaidir N."/>
            <person name="Claudel C."/>
            <person name="Donnadieu C."/>
            <person name="Faraut T."/>
            <person name="Fievet G."/>
            <person name="Helmstetter N."/>
            <person name="King M."/>
            <person name="Knapp S.J."/>
            <person name="Lai Z."/>
            <person name="Le Paslier M.C."/>
            <person name="Lippi Y."/>
            <person name="Lorenzon L."/>
            <person name="Mandel J.R."/>
            <person name="Marage G."/>
            <person name="Marchand G."/>
            <person name="Marquand E."/>
            <person name="Bret-Mestries E."/>
            <person name="Morien E."/>
            <person name="Nambeesan S."/>
            <person name="Nguyen T."/>
            <person name="Pegot-Espagnet P."/>
            <person name="Pouilly N."/>
            <person name="Raftis F."/>
            <person name="Sallet E."/>
            <person name="Schiex T."/>
            <person name="Thomas J."/>
            <person name="Vandecasteele C."/>
            <person name="Vares D."/>
            <person name="Vear F."/>
            <person name="Vautrin S."/>
            <person name="Crespi M."/>
            <person name="Mangin B."/>
            <person name="Burke J.M."/>
            <person name="Salse J."/>
            <person name="Munos S."/>
            <person name="Vincourt P."/>
            <person name="Rieseberg L.H."/>
            <person name="Langlade N.B."/>
        </authorList>
    </citation>
    <scope>NUCLEOTIDE SEQUENCE [LARGE SCALE GENOMIC DNA]</scope>
    <source>
        <strain evidence="4">cv. SF193</strain>
        <tissue evidence="2">Leaves</tissue>
    </source>
</reference>